<dbReference type="AlphaFoldDB" id="A0A1F5LHT8"/>
<sequence>MDPASLILAVIGTLDLCVNCRSIRSLSDTVKQLEMKISAAVVGLGIIDRRSLGLSGSKLPIDIKGVYLK</sequence>
<keyword evidence="2" id="KW-1185">Reference proteome</keyword>
<reference evidence="1 2" key="1">
    <citation type="journal article" date="2016" name="Sci. Rep.">
        <title>Penicillium arizonense, a new, genome sequenced fungal species, reveals a high chemical diversity in secreted metabolites.</title>
        <authorList>
            <person name="Grijseels S."/>
            <person name="Nielsen J.C."/>
            <person name="Randelovic M."/>
            <person name="Nielsen J."/>
            <person name="Nielsen K.F."/>
            <person name="Workman M."/>
            <person name="Frisvad J.C."/>
        </authorList>
    </citation>
    <scope>NUCLEOTIDE SEQUENCE [LARGE SCALE GENOMIC DNA]</scope>
    <source>
        <strain evidence="1 2">CBS 141311</strain>
    </source>
</reference>
<protein>
    <submittedName>
        <fullName evidence="1">Uncharacterized protein</fullName>
    </submittedName>
</protein>
<name>A0A1F5LHT8_PENAI</name>
<organism evidence="1 2">
    <name type="scientific">Penicillium arizonense</name>
    <dbReference type="NCBI Taxonomy" id="1835702"/>
    <lineage>
        <taxon>Eukaryota</taxon>
        <taxon>Fungi</taxon>
        <taxon>Dikarya</taxon>
        <taxon>Ascomycota</taxon>
        <taxon>Pezizomycotina</taxon>
        <taxon>Eurotiomycetes</taxon>
        <taxon>Eurotiomycetidae</taxon>
        <taxon>Eurotiales</taxon>
        <taxon>Aspergillaceae</taxon>
        <taxon>Penicillium</taxon>
    </lineage>
</organism>
<evidence type="ECO:0000313" key="2">
    <source>
        <dbReference type="Proteomes" id="UP000177622"/>
    </source>
</evidence>
<dbReference type="Proteomes" id="UP000177622">
    <property type="component" value="Unassembled WGS sequence"/>
</dbReference>
<gene>
    <name evidence="1" type="ORF">PENARI_c009G10882</name>
</gene>
<dbReference type="RefSeq" id="XP_022488145.1">
    <property type="nucleotide sequence ID" value="XM_022632035.1"/>
</dbReference>
<dbReference type="GeneID" id="34576769"/>
<comment type="caution">
    <text evidence="1">The sequence shown here is derived from an EMBL/GenBank/DDBJ whole genome shotgun (WGS) entry which is preliminary data.</text>
</comment>
<dbReference type="EMBL" id="LXJU01000009">
    <property type="protein sequence ID" value="OGE52705.1"/>
    <property type="molecule type" value="Genomic_DNA"/>
</dbReference>
<evidence type="ECO:0000313" key="1">
    <source>
        <dbReference type="EMBL" id="OGE52705.1"/>
    </source>
</evidence>
<accession>A0A1F5LHT8</accession>
<proteinExistence type="predicted"/>